<organism evidence="1 2">
    <name type="scientific">Janibacter limosus</name>
    <dbReference type="NCBI Taxonomy" id="53458"/>
    <lineage>
        <taxon>Bacteria</taxon>
        <taxon>Bacillati</taxon>
        <taxon>Actinomycetota</taxon>
        <taxon>Actinomycetes</taxon>
        <taxon>Micrococcales</taxon>
        <taxon>Intrasporangiaceae</taxon>
        <taxon>Janibacter</taxon>
    </lineage>
</organism>
<protein>
    <submittedName>
        <fullName evidence="1">Uncharacterized protein</fullName>
    </submittedName>
</protein>
<proteinExistence type="predicted"/>
<dbReference type="Proteomes" id="UP001059663">
    <property type="component" value="Chromosome"/>
</dbReference>
<evidence type="ECO:0000313" key="1">
    <source>
        <dbReference type="EMBL" id="UUZ43953.1"/>
    </source>
</evidence>
<gene>
    <name evidence="1" type="ORF">LP422_14855</name>
</gene>
<reference evidence="1" key="1">
    <citation type="submission" date="2021-11" db="EMBL/GenBank/DDBJ databases">
        <title>Study of the species diversity of bacterial strains isolated from a unique natural object - Shulgan-Tash cave (Bashkiria).</title>
        <authorList>
            <person name="Sazanova A.L."/>
            <person name="Chirak E.R."/>
            <person name="Safronova V.I."/>
        </authorList>
    </citation>
    <scope>NUCLEOTIDE SEQUENCE</scope>
    <source>
        <strain evidence="1">P1</strain>
    </source>
</reference>
<name>A0AC61U268_9MICO</name>
<sequence length="136" mass="14848">MCSVTYAAGRDLEQRPSPAHPTRDRRRGGVPRRGARARRDGAPLRPRAGRRPGRRRQHRLHVPRGLPHLRHPARRPGCGPAQVGAVAADADPRLECPPPAGSPDADGNQRHLGRPGPRPWSPWQGSSRPCSPPPQT</sequence>
<evidence type="ECO:0000313" key="2">
    <source>
        <dbReference type="Proteomes" id="UP001059663"/>
    </source>
</evidence>
<accession>A0AC61U268</accession>
<dbReference type="EMBL" id="CP087977">
    <property type="protein sequence ID" value="UUZ43953.1"/>
    <property type="molecule type" value="Genomic_DNA"/>
</dbReference>